<keyword evidence="3" id="KW-1185">Reference proteome</keyword>
<reference evidence="2 3" key="1">
    <citation type="submission" date="2020-04" db="EMBL/GenBank/DDBJ databases">
        <authorList>
            <person name="Laetsch R D."/>
            <person name="Stevens L."/>
            <person name="Kumar S."/>
            <person name="Blaxter L. M."/>
        </authorList>
    </citation>
    <scope>NUCLEOTIDE SEQUENCE [LARGE SCALE GENOMIC DNA]</scope>
</reference>
<feature type="transmembrane region" description="Helical" evidence="1">
    <location>
        <begin position="91"/>
        <end position="109"/>
    </location>
</feature>
<evidence type="ECO:0000313" key="3">
    <source>
        <dbReference type="Proteomes" id="UP000494206"/>
    </source>
</evidence>
<evidence type="ECO:0000256" key="1">
    <source>
        <dbReference type="SAM" id="Phobius"/>
    </source>
</evidence>
<feature type="transmembrane region" description="Helical" evidence="1">
    <location>
        <begin position="39"/>
        <end position="59"/>
    </location>
</feature>
<dbReference type="Proteomes" id="UP000494206">
    <property type="component" value="Unassembled WGS sequence"/>
</dbReference>
<proteinExistence type="predicted"/>
<organism evidence="2 3">
    <name type="scientific">Caenorhabditis bovis</name>
    <dbReference type="NCBI Taxonomy" id="2654633"/>
    <lineage>
        <taxon>Eukaryota</taxon>
        <taxon>Metazoa</taxon>
        <taxon>Ecdysozoa</taxon>
        <taxon>Nematoda</taxon>
        <taxon>Chromadorea</taxon>
        <taxon>Rhabditida</taxon>
        <taxon>Rhabditina</taxon>
        <taxon>Rhabditomorpha</taxon>
        <taxon>Rhabditoidea</taxon>
        <taxon>Rhabditidae</taxon>
        <taxon>Peloderinae</taxon>
        <taxon>Caenorhabditis</taxon>
    </lineage>
</organism>
<name>A0A8S1EZD8_9PELO</name>
<protein>
    <submittedName>
        <fullName evidence="2">Uncharacterized protein</fullName>
    </submittedName>
</protein>
<feature type="transmembrane region" description="Helical" evidence="1">
    <location>
        <begin position="65"/>
        <end position="84"/>
    </location>
</feature>
<keyword evidence="1" id="KW-0812">Transmembrane</keyword>
<dbReference type="OrthoDB" id="5789289at2759"/>
<dbReference type="EMBL" id="CADEPM010000006">
    <property type="protein sequence ID" value="CAB3407006.1"/>
    <property type="molecule type" value="Genomic_DNA"/>
</dbReference>
<accession>A0A8S1EZD8</accession>
<dbReference type="AlphaFoldDB" id="A0A8S1EZD8"/>
<keyword evidence="1" id="KW-0472">Membrane</keyword>
<sequence>MIYFDDVPMKEYFTNIFSFNSDHAKDNPKFQCLLGNCHVVTASKILLIFEVFVITPLYMLFLFPWWFIWIGAHFALILITLYALRKQKHRFMYPMVLTAAFHFLLWGFISELQLMVAIFDTQAFLRFYQQDYHEDFFVKVAVMVIVKAIILLITALLFWRFAIFNSTKNYFASKLEGEVTTTEESKSTTRKLLQPV</sequence>
<comment type="caution">
    <text evidence="2">The sequence shown here is derived from an EMBL/GenBank/DDBJ whole genome shotgun (WGS) entry which is preliminary data.</text>
</comment>
<evidence type="ECO:0000313" key="2">
    <source>
        <dbReference type="EMBL" id="CAB3407006.1"/>
    </source>
</evidence>
<feature type="transmembrane region" description="Helical" evidence="1">
    <location>
        <begin position="136"/>
        <end position="159"/>
    </location>
</feature>
<keyword evidence="1" id="KW-1133">Transmembrane helix</keyword>
<gene>
    <name evidence="2" type="ORF">CBOVIS_LOCUS8999</name>
</gene>